<organism evidence="2">
    <name type="scientific">Hexamita inflata</name>
    <dbReference type="NCBI Taxonomy" id="28002"/>
    <lineage>
        <taxon>Eukaryota</taxon>
        <taxon>Metamonada</taxon>
        <taxon>Diplomonadida</taxon>
        <taxon>Hexamitidae</taxon>
        <taxon>Hexamitinae</taxon>
        <taxon>Hexamita</taxon>
    </lineage>
</organism>
<feature type="transmembrane region" description="Helical" evidence="1">
    <location>
        <begin position="12"/>
        <end position="31"/>
    </location>
</feature>
<reference evidence="2" key="1">
    <citation type="submission" date="2023-06" db="EMBL/GenBank/DDBJ databases">
        <authorList>
            <person name="Kurt Z."/>
        </authorList>
    </citation>
    <scope>NUCLEOTIDE SEQUENCE</scope>
</reference>
<dbReference type="EMBL" id="CAXDID020000016">
    <property type="protein sequence ID" value="CAL5983571.1"/>
    <property type="molecule type" value="Genomic_DNA"/>
</dbReference>
<name>A0AA86QV88_9EUKA</name>
<dbReference type="AlphaFoldDB" id="A0AA86QV88"/>
<keyword evidence="4" id="KW-1185">Reference proteome</keyword>
<evidence type="ECO:0000313" key="3">
    <source>
        <dbReference type="EMBL" id="CAL5983571.1"/>
    </source>
</evidence>
<feature type="transmembrane region" description="Helical" evidence="1">
    <location>
        <begin position="37"/>
        <end position="57"/>
    </location>
</feature>
<keyword evidence="1" id="KW-0472">Membrane</keyword>
<evidence type="ECO:0000313" key="4">
    <source>
        <dbReference type="Proteomes" id="UP001642409"/>
    </source>
</evidence>
<gene>
    <name evidence="2" type="ORF">HINF_LOCUS47948</name>
    <name evidence="3" type="ORF">HINF_LOCUS7682</name>
</gene>
<dbReference type="Proteomes" id="UP001642409">
    <property type="component" value="Unassembled WGS sequence"/>
</dbReference>
<evidence type="ECO:0000313" key="2">
    <source>
        <dbReference type="EMBL" id="CAI9960303.1"/>
    </source>
</evidence>
<keyword evidence="1" id="KW-1133">Transmembrane helix</keyword>
<sequence length="107" mass="12352">MVRIQVEYLLSMLFRATWSCCYSSIFSYQFLDLMQANISSINTQQSIIITTIILFIASKEIVIKRVHITCYQAVEMARSSVNFQLLTSVNSTCIARVLEFQVVQKRN</sequence>
<accession>A0AA86QV88</accession>
<reference evidence="3 4" key="2">
    <citation type="submission" date="2024-07" db="EMBL/GenBank/DDBJ databases">
        <authorList>
            <person name="Akdeniz Z."/>
        </authorList>
    </citation>
    <scope>NUCLEOTIDE SEQUENCE [LARGE SCALE GENOMIC DNA]</scope>
</reference>
<evidence type="ECO:0000256" key="1">
    <source>
        <dbReference type="SAM" id="Phobius"/>
    </source>
</evidence>
<proteinExistence type="predicted"/>
<dbReference type="EMBL" id="CATOUU010000931">
    <property type="protein sequence ID" value="CAI9960303.1"/>
    <property type="molecule type" value="Genomic_DNA"/>
</dbReference>
<keyword evidence="1" id="KW-0812">Transmembrane</keyword>
<comment type="caution">
    <text evidence="2">The sequence shown here is derived from an EMBL/GenBank/DDBJ whole genome shotgun (WGS) entry which is preliminary data.</text>
</comment>
<protein>
    <submittedName>
        <fullName evidence="3">Hypothetical_protein</fullName>
    </submittedName>
</protein>